<dbReference type="Proteomes" id="UP000182975">
    <property type="component" value="Unassembled WGS sequence"/>
</dbReference>
<dbReference type="InterPro" id="IPR017896">
    <property type="entry name" value="4Fe4S_Fe-S-bd"/>
</dbReference>
<dbReference type="STRING" id="79604.AAY81_05635"/>
<feature type="domain" description="4Fe-4S ferredoxin-type" evidence="6">
    <location>
        <begin position="67"/>
        <end position="96"/>
    </location>
</feature>
<organism evidence="7 8">
    <name type="scientific">Denitrobacterium detoxificans</name>
    <dbReference type="NCBI Taxonomy" id="79604"/>
    <lineage>
        <taxon>Bacteria</taxon>
        <taxon>Bacillati</taxon>
        <taxon>Actinomycetota</taxon>
        <taxon>Coriobacteriia</taxon>
        <taxon>Eggerthellales</taxon>
        <taxon>Eggerthellaceae</taxon>
        <taxon>Denitrobacterium</taxon>
    </lineage>
</organism>
<dbReference type="GO" id="GO:0046872">
    <property type="term" value="F:metal ion binding"/>
    <property type="evidence" value="ECO:0007669"/>
    <property type="project" value="UniProtKB-KW"/>
</dbReference>
<dbReference type="InterPro" id="IPR017900">
    <property type="entry name" value="4Fe4S_Fe_S_CS"/>
</dbReference>
<dbReference type="GO" id="GO:0016020">
    <property type="term" value="C:membrane"/>
    <property type="evidence" value="ECO:0007669"/>
    <property type="project" value="InterPro"/>
</dbReference>
<keyword evidence="7" id="KW-0830">Ubiquinone</keyword>
<feature type="domain" description="4Fe-4S ferredoxin-type" evidence="6">
    <location>
        <begin position="36"/>
        <end position="65"/>
    </location>
</feature>
<dbReference type="Gene3D" id="3.30.70.3270">
    <property type="match status" value="1"/>
</dbReference>
<feature type="region of interest" description="Disordered" evidence="5">
    <location>
        <begin position="108"/>
        <end position="145"/>
    </location>
</feature>
<evidence type="ECO:0000256" key="4">
    <source>
        <dbReference type="ARBA" id="ARBA00023014"/>
    </source>
</evidence>
<keyword evidence="7" id="KW-0456">Lyase</keyword>
<dbReference type="GO" id="GO:0016829">
    <property type="term" value="F:lyase activity"/>
    <property type="evidence" value="ECO:0007669"/>
    <property type="project" value="UniProtKB-KW"/>
</dbReference>
<evidence type="ECO:0000259" key="6">
    <source>
        <dbReference type="PROSITE" id="PS51379"/>
    </source>
</evidence>
<dbReference type="InterPro" id="IPR010226">
    <property type="entry name" value="NADH_quinone_OxRdtase_chainI"/>
</dbReference>
<keyword evidence="1" id="KW-0004">4Fe-4S</keyword>
<dbReference type="GO" id="GO:0051539">
    <property type="term" value="F:4 iron, 4 sulfur cluster binding"/>
    <property type="evidence" value="ECO:0007669"/>
    <property type="project" value="UniProtKB-KW"/>
</dbReference>
<dbReference type="RefSeq" id="WP_066662452.1">
    <property type="nucleotide sequence ID" value="NZ_CP011402.1"/>
</dbReference>
<dbReference type="PROSITE" id="PS51379">
    <property type="entry name" value="4FE4S_FER_2"/>
    <property type="match status" value="2"/>
</dbReference>
<feature type="compositionally biased region" description="Basic and acidic residues" evidence="5">
    <location>
        <begin position="110"/>
        <end position="145"/>
    </location>
</feature>
<evidence type="ECO:0000256" key="3">
    <source>
        <dbReference type="ARBA" id="ARBA00023004"/>
    </source>
</evidence>
<name>A0A172RYI3_9ACTN</name>
<dbReference type="PATRIC" id="fig|79604.3.peg.1137"/>
<reference evidence="8" key="1">
    <citation type="submission" date="2016-10" db="EMBL/GenBank/DDBJ databases">
        <authorList>
            <person name="Varghese N."/>
        </authorList>
    </citation>
    <scope>NUCLEOTIDE SEQUENCE [LARGE SCALE GENOMIC DNA]</scope>
    <source>
        <strain evidence="8">DSM 21843</strain>
    </source>
</reference>
<keyword evidence="8" id="KW-1185">Reference proteome</keyword>
<evidence type="ECO:0000313" key="8">
    <source>
        <dbReference type="Proteomes" id="UP000182975"/>
    </source>
</evidence>
<dbReference type="GO" id="GO:0016651">
    <property type="term" value="F:oxidoreductase activity, acting on NAD(P)H"/>
    <property type="evidence" value="ECO:0007669"/>
    <property type="project" value="InterPro"/>
</dbReference>
<keyword evidence="4" id="KW-0411">Iron-sulfur</keyword>
<dbReference type="EMBL" id="FOEC01000009">
    <property type="protein sequence ID" value="SEO87090.1"/>
    <property type="molecule type" value="Genomic_DNA"/>
</dbReference>
<keyword evidence="2" id="KW-0479">Metal-binding</keyword>
<evidence type="ECO:0000256" key="5">
    <source>
        <dbReference type="SAM" id="MobiDB-lite"/>
    </source>
</evidence>
<proteinExistence type="predicted"/>
<dbReference type="KEGG" id="ddt:AAY81_05635"/>
<evidence type="ECO:0000256" key="1">
    <source>
        <dbReference type="ARBA" id="ARBA00022485"/>
    </source>
</evidence>
<dbReference type="AlphaFoldDB" id="A0A172RYI3"/>
<evidence type="ECO:0000256" key="2">
    <source>
        <dbReference type="ARBA" id="ARBA00022723"/>
    </source>
</evidence>
<gene>
    <name evidence="7" type="ORF">SAMN02910314_01443</name>
</gene>
<protein>
    <submittedName>
        <fullName evidence="7">Formate hydrogenlyase subunit 6/NADH:ubiquinone oxidoreductase subunit (Chain I)</fullName>
    </submittedName>
</protein>
<accession>A0A172RYI3</accession>
<dbReference type="SUPFAM" id="SSF46548">
    <property type="entry name" value="alpha-helical ferredoxin"/>
    <property type="match status" value="1"/>
</dbReference>
<dbReference type="PROSITE" id="PS00198">
    <property type="entry name" value="4FE4S_FER_1"/>
    <property type="match status" value="2"/>
</dbReference>
<dbReference type="OrthoDB" id="3175224at2"/>
<evidence type="ECO:0000313" key="7">
    <source>
        <dbReference type="EMBL" id="SEO87090.1"/>
    </source>
</evidence>
<keyword evidence="3" id="KW-0408">Iron</keyword>
<dbReference type="PANTHER" id="PTHR10849">
    <property type="entry name" value="NADH DEHYDROGENASE UBIQUINONE IRON-SULFUR PROTEIN 8, MITOCHONDRIAL"/>
    <property type="match status" value="1"/>
</dbReference>
<dbReference type="Pfam" id="PF12838">
    <property type="entry name" value="Fer4_7"/>
    <property type="match status" value="1"/>
</dbReference>
<sequence>MGSFKLGKMTLGSLFKKPETLLYPFETKPAPAGLKGHIENDMKVCILCGICQKACPAHSITVDKKAGTWTIDHFGCVQCSSCVRACPKSCLTMLPTYQKPTRAMAPEVFTKPEESEEEKAAKEAAKKAKLEAAMKAKAEREAAKE</sequence>